<sequence>MTVKKTADITDMLIVTDKDQVIRPNTTGINRNDPFLNIAWPVVAAGLVEKGRYHLNVHDSDYDFVYGGQ</sequence>
<organism evidence="1 2">
    <name type="scientific">Paenibacillus glycinis</name>
    <dbReference type="NCBI Taxonomy" id="2697035"/>
    <lineage>
        <taxon>Bacteria</taxon>
        <taxon>Bacillati</taxon>
        <taxon>Bacillota</taxon>
        <taxon>Bacilli</taxon>
        <taxon>Bacillales</taxon>
        <taxon>Paenibacillaceae</taxon>
        <taxon>Paenibacillus</taxon>
    </lineage>
</organism>
<reference evidence="1 2" key="1">
    <citation type="submission" date="2020-01" db="EMBL/GenBank/DDBJ databases">
        <title>Paenibacillus soybeanensis sp. nov. isolated from the nodules of soybean (Glycine max(L.) Merr).</title>
        <authorList>
            <person name="Wang H."/>
        </authorList>
    </citation>
    <scope>NUCLEOTIDE SEQUENCE [LARGE SCALE GENOMIC DNA]</scope>
    <source>
        <strain evidence="1 2">T1</strain>
    </source>
</reference>
<gene>
    <name evidence="1" type="ORF">GT019_27160</name>
</gene>
<dbReference type="Proteomes" id="UP000665561">
    <property type="component" value="Unassembled WGS sequence"/>
</dbReference>
<protein>
    <submittedName>
        <fullName evidence="1">Uncharacterized protein</fullName>
    </submittedName>
</protein>
<accession>A0ABW9XZ80</accession>
<dbReference type="RefSeq" id="WP_161746586.1">
    <property type="nucleotide sequence ID" value="NZ_JAAAMV010000028.1"/>
</dbReference>
<keyword evidence="2" id="KW-1185">Reference proteome</keyword>
<proteinExistence type="predicted"/>
<name>A0ABW9XZ80_9BACL</name>
<evidence type="ECO:0000313" key="2">
    <source>
        <dbReference type="Proteomes" id="UP000665561"/>
    </source>
</evidence>
<dbReference type="EMBL" id="JAAAMV010000028">
    <property type="protein sequence ID" value="NBD27569.1"/>
    <property type="molecule type" value="Genomic_DNA"/>
</dbReference>
<evidence type="ECO:0000313" key="1">
    <source>
        <dbReference type="EMBL" id="NBD27569.1"/>
    </source>
</evidence>
<comment type="caution">
    <text evidence="1">The sequence shown here is derived from an EMBL/GenBank/DDBJ whole genome shotgun (WGS) entry which is preliminary data.</text>
</comment>